<evidence type="ECO:0000313" key="3">
    <source>
        <dbReference type="EMBL" id="EPJ28246.1"/>
    </source>
</evidence>
<feature type="region of interest" description="Disordered" evidence="2">
    <location>
        <begin position="1"/>
        <end position="40"/>
    </location>
</feature>
<accession>A0ABP2X455</accession>
<feature type="region of interest" description="Disordered" evidence="2">
    <location>
        <begin position="350"/>
        <end position="391"/>
    </location>
</feature>
<evidence type="ECO:0000256" key="1">
    <source>
        <dbReference type="SAM" id="Coils"/>
    </source>
</evidence>
<keyword evidence="1" id="KW-0175">Coiled coil</keyword>
<evidence type="ECO:0000256" key="2">
    <source>
        <dbReference type="SAM" id="MobiDB-lite"/>
    </source>
</evidence>
<feature type="compositionally biased region" description="Polar residues" evidence="2">
    <location>
        <begin position="1"/>
        <end position="12"/>
    </location>
</feature>
<organism evidence="3 4">
    <name type="scientific">Chlamydia psittaci 99DC5</name>
    <dbReference type="NCBI Taxonomy" id="1112251"/>
    <lineage>
        <taxon>Bacteria</taxon>
        <taxon>Pseudomonadati</taxon>
        <taxon>Chlamydiota</taxon>
        <taxon>Chlamydiia</taxon>
        <taxon>Chlamydiales</taxon>
        <taxon>Chlamydiaceae</taxon>
        <taxon>Chlamydia/Chlamydophila group</taxon>
        <taxon>Chlamydia</taxon>
    </lineage>
</organism>
<gene>
    <name evidence="3" type="ORF">CP99DC5_0686</name>
</gene>
<feature type="compositionally biased region" description="Basic and acidic residues" evidence="2">
    <location>
        <begin position="19"/>
        <end position="33"/>
    </location>
</feature>
<dbReference type="EMBL" id="ATLC01000045">
    <property type="protein sequence ID" value="EPJ28246.1"/>
    <property type="molecule type" value="Genomic_DNA"/>
</dbReference>
<evidence type="ECO:0000313" key="4">
    <source>
        <dbReference type="Proteomes" id="UP000014627"/>
    </source>
</evidence>
<comment type="caution">
    <text evidence="3">The sequence shown here is derived from an EMBL/GenBank/DDBJ whole genome shotgun (WGS) entry which is preliminary data.</text>
</comment>
<sequence length="398" mass="43678">MASVSGNSGQNPNPIPEDLNSRLDQADTSKDQEEAGSGVTETGLSIEVLSIGELSNIDAAVSDIQAIAGAVIAVGAPSSLSPTSPEAAALSAELVTDFYEESLDRDDSDKIDEAVASLFAGVQDSTALVDELKKKIENFQKTQLNAKQVFRRSQLNDDLDLGEMYLDMRRELASLNGKVNELESLSHRLLSTLGDVHHGLVSMSLEEFRDTFGDHSDHVRSYLEKLGLVHSDEGWTIDSSGAVPKLAIAIQNQRIALEKLVIPTEEEFIQAATEAGVPFFQSIINKLRTLWNTLVQMFHTLYDQLLFFLLWIGKKLRGNQKAISAAQDEKNPKFENPFASTAGSVLSHENTSSLRASVSGRGDLSDEEMIRRPEDNTIDTQNVNNQDEKNNKIYLDDI</sequence>
<dbReference type="RefSeq" id="WP_014945467.1">
    <property type="nucleotide sequence ID" value="NZ_KE356190.1"/>
</dbReference>
<dbReference type="NCBIfam" id="NF047362">
    <property type="entry name" value="CT392_fam"/>
    <property type="match status" value="1"/>
</dbReference>
<protein>
    <submittedName>
        <fullName evidence="3">Uncharacterized protein</fullName>
    </submittedName>
</protein>
<keyword evidence="4" id="KW-1185">Reference proteome</keyword>
<reference evidence="3 4" key="1">
    <citation type="submission" date="2013-04" db="EMBL/GenBank/DDBJ databases">
        <title>Genome sequence of Chlamydia psittaci 99DC5.</title>
        <authorList>
            <person name="Huot-Creasy H."/>
            <person name="McCracken C.L."/>
            <person name="Humphries M."/>
            <person name="Sachse K."/>
            <person name="Laroucau K."/>
            <person name="Bavoil P."/>
            <person name="Myers G.S."/>
        </authorList>
    </citation>
    <scope>NUCLEOTIDE SEQUENCE [LARGE SCALE GENOMIC DNA]</scope>
    <source>
        <strain evidence="3 4">99DC5</strain>
    </source>
</reference>
<feature type="coiled-coil region" evidence="1">
    <location>
        <begin position="122"/>
        <end position="185"/>
    </location>
</feature>
<proteinExistence type="predicted"/>
<dbReference type="Proteomes" id="UP000014627">
    <property type="component" value="Unassembled WGS sequence"/>
</dbReference>
<name>A0ABP2X455_CHLPS</name>